<dbReference type="InterPro" id="IPR000524">
    <property type="entry name" value="Tscrpt_reg_HTH_GntR"/>
</dbReference>
<dbReference type="Pfam" id="PF00155">
    <property type="entry name" value="Aminotran_1_2"/>
    <property type="match status" value="1"/>
</dbReference>
<keyword evidence="2" id="KW-0663">Pyridoxal phosphate</keyword>
<dbReference type="EMBL" id="JAAEDH010000022">
    <property type="protein sequence ID" value="MBR0656796.1"/>
    <property type="molecule type" value="Genomic_DNA"/>
</dbReference>
<dbReference type="InterPro" id="IPR015424">
    <property type="entry name" value="PyrdxlP-dep_Trfase"/>
</dbReference>
<evidence type="ECO:0000256" key="4">
    <source>
        <dbReference type="ARBA" id="ARBA00023125"/>
    </source>
</evidence>
<dbReference type="RefSeq" id="WP_211875664.1">
    <property type="nucleotide sequence ID" value="NZ_JAAEDH010000022.1"/>
</dbReference>
<dbReference type="CDD" id="cd00609">
    <property type="entry name" value="AAT_like"/>
    <property type="match status" value="1"/>
</dbReference>
<reference evidence="7" key="1">
    <citation type="submission" date="2020-01" db="EMBL/GenBank/DDBJ databases">
        <authorList>
            <person name="Rat A."/>
        </authorList>
    </citation>
    <scope>NUCLEOTIDE SEQUENCE</scope>
    <source>
        <strain evidence="7">LMG 28251</strain>
    </source>
</reference>
<dbReference type="Gene3D" id="3.90.1150.10">
    <property type="entry name" value="Aspartate Aminotransferase, domain 1"/>
    <property type="match status" value="1"/>
</dbReference>
<accession>A0AAF1K6U1</accession>
<keyword evidence="4" id="KW-0238">DNA-binding</keyword>
<evidence type="ECO:0000313" key="8">
    <source>
        <dbReference type="Proteomes" id="UP001196068"/>
    </source>
</evidence>
<comment type="similarity">
    <text evidence="1">In the C-terminal section; belongs to the class-I pyridoxal-phosphate-dependent aminotransferase family.</text>
</comment>
<dbReference type="SUPFAM" id="SSF53383">
    <property type="entry name" value="PLP-dependent transferases"/>
    <property type="match status" value="1"/>
</dbReference>
<name>A0AAF1K6U1_9PROT</name>
<dbReference type="PANTHER" id="PTHR46577:SF1">
    <property type="entry name" value="HTH-TYPE TRANSCRIPTIONAL REGULATORY PROTEIN GABR"/>
    <property type="match status" value="1"/>
</dbReference>
<dbReference type="CDD" id="cd07377">
    <property type="entry name" value="WHTH_GntR"/>
    <property type="match status" value="1"/>
</dbReference>
<gene>
    <name evidence="7" type="ORF">GXW79_17080</name>
</gene>
<comment type="caution">
    <text evidence="7">The sequence shown here is derived from an EMBL/GenBank/DDBJ whole genome shotgun (WGS) entry which is preliminary data.</text>
</comment>
<proteinExistence type="inferred from homology"/>
<keyword evidence="5" id="KW-0804">Transcription</keyword>
<dbReference type="GO" id="GO:0003677">
    <property type="term" value="F:DNA binding"/>
    <property type="evidence" value="ECO:0007669"/>
    <property type="project" value="UniProtKB-KW"/>
</dbReference>
<feature type="domain" description="HTH gntR-type" evidence="6">
    <location>
        <begin position="22"/>
        <end position="90"/>
    </location>
</feature>
<dbReference type="PROSITE" id="PS50949">
    <property type="entry name" value="HTH_GNTR"/>
    <property type="match status" value="1"/>
</dbReference>
<dbReference type="InterPro" id="IPR036388">
    <property type="entry name" value="WH-like_DNA-bd_sf"/>
</dbReference>
<keyword evidence="7" id="KW-0032">Aminotransferase</keyword>
<evidence type="ECO:0000256" key="3">
    <source>
        <dbReference type="ARBA" id="ARBA00023015"/>
    </source>
</evidence>
<sequence length="469" mass="50195">MQIDRASRRRDDWTPEIIGSSQPRYLAIADAIAGDLGAGRLAEGDRLPPQRQLAARLGLDFTTVARGYTEAQRRGLIASTVGRGTYVNAAPRPVERAPVRRRSIVDFSMNMPPEPDDPALLERMRAGLEEVGRDLVTHLRYQGFGGSGADKDAATSWLGRRALVPAHERLFVTPGAHPAMQGILATLTRPGDVILAETLTYPGVRALAAQAGLRVEGLPADAEGIDPDALDAACRRLQPKLLYLNPTLLNPTTETIAAPRRAAIAEVVRRNRLPILEDDAYGFIPRRGPPPFAALVPELTWHIAGLAKCLGAGLRVAYVIAPDARSALPFVQVARAGTVMASPLTIALATRWIEDGTADAMLRAIRSESMERQKLAAALLPPGSFLADPIGFHLWLKLPAPWTRSAFLGHMRLRGVGIVASDAFTVSGAPPEAVRVCLGGPAEREAVAEALAEMAHALGESPTLASAYL</sequence>
<dbReference type="InterPro" id="IPR015421">
    <property type="entry name" value="PyrdxlP-dep_Trfase_major"/>
</dbReference>
<dbReference type="InterPro" id="IPR051446">
    <property type="entry name" value="HTH_trans_reg/aminotransferase"/>
</dbReference>
<evidence type="ECO:0000259" key="6">
    <source>
        <dbReference type="PROSITE" id="PS50949"/>
    </source>
</evidence>
<dbReference type="SMART" id="SM00345">
    <property type="entry name" value="HTH_GNTR"/>
    <property type="match status" value="1"/>
</dbReference>
<protein>
    <submittedName>
        <fullName evidence="7">PLP-dependent aminotransferase family protein</fullName>
    </submittedName>
</protein>
<evidence type="ECO:0000256" key="2">
    <source>
        <dbReference type="ARBA" id="ARBA00022898"/>
    </source>
</evidence>
<dbReference type="SUPFAM" id="SSF46785">
    <property type="entry name" value="Winged helix' DNA-binding domain"/>
    <property type="match status" value="1"/>
</dbReference>
<dbReference type="InterPro" id="IPR004839">
    <property type="entry name" value="Aminotransferase_I/II_large"/>
</dbReference>
<keyword evidence="3" id="KW-0805">Transcription regulation</keyword>
<reference evidence="7" key="2">
    <citation type="journal article" date="2021" name="Syst. Appl. Microbiol.">
        <title>Roseomonas hellenica sp. nov., isolated from roots of wild-growing Alkanna tinctoria.</title>
        <authorList>
            <person name="Rat A."/>
            <person name="Naranjo H.D."/>
            <person name="Lebbe L."/>
            <person name="Cnockaert M."/>
            <person name="Krigas N."/>
            <person name="Grigoriadou K."/>
            <person name="Maloupa E."/>
            <person name="Willems A."/>
        </authorList>
    </citation>
    <scope>NUCLEOTIDE SEQUENCE</scope>
    <source>
        <strain evidence="7">LMG 28251</strain>
    </source>
</reference>
<dbReference type="PANTHER" id="PTHR46577">
    <property type="entry name" value="HTH-TYPE TRANSCRIPTIONAL REGULATORY PROTEIN GABR"/>
    <property type="match status" value="1"/>
</dbReference>
<dbReference type="AlphaFoldDB" id="A0AAF1K6U1"/>
<evidence type="ECO:0000256" key="5">
    <source>
        <dbReference type="ARBA" id="ARBA00023163"/>
    </source>
</evidence>
<dbReference type="GO" id="GO:0030170">
    <property type="term" value="F:pyridoxal phosphate binding"/>
    <property type="evidence" value="ECO:0007669"/>
    <property type="project" value="InterPro"/>
</dbReference>
<keyword evidence="7" id="KW-0808">Transferase</keyword>
<dbReference type="GO" id="GO:0008483">
    <property type="term" value="F:transaminase activity"/>
    <property type="evidence" value="ECO:0007669"/>
    <property type="project" value="UniProtKB-KW"/>
</dbReference>
<dbReference type="Pfam" id="PF00392">
    <property type="entry name" value="GntR"/>
    <property type="match status" value="1"/>
</dbReference>
<keyword evidence="8" id="KW-1185">Reference proteome</keyword>
<evidence type="ECO:0000256" key="1">
    <source>
        <dbReference type="ARBA" id="ARBA00005384"/>
    </source>
</evidence>
<evidence type="ECO:0000313" key="7">
    <source>
        <dbReference type="EMBL" id="MBR0656796.1"/>
    </source>
</evidence>
<dbReference type="GO" id="GO:0003700">
    <property type="term" value="F:DNA-binding transcription factor activity"/>
    <property type="evidence" value="ECO:0007669"/>
    <property type="project" value="InterPro"/>
</dbReference>
<dbReference type="Proteomes" id="UP001196068">
    <property type="component" value="Unassembled WGS sequence"/>
</dbReference>
<dbReference type="Gene3D" id="1.10.10.10">
    <property type="entry name" value="Winged helix-like DNA-binding domain superfamily/Winged helix DNA-binding domain"/>
    <property type="match status" value="1"/>
</dbReference>
<dbReference type="InterPro" id="IPR036390">
    <property type="entry name" value="WH_DNA-bd_sf"/>
</dbReference>
<dbReference type="Gene3D" id="3.40.640.10">
    <property type="entry name" value="Type I PLP-dependent aspartate aminotransferase-like (Major domain)"/>
    <property type="match status" value="1"/>
</dbReference>
<dbReference type="InterPro" id="IPR015422">
    <property type="entry name" value="PyrdxlP-dep_Trfase_small"/>
</dbReference>
<organism evidence="7 8">
    <name type="scientific">Plastoroseomonas arctica</name>
    <dbReference type="NCBI Taxonomy" id="1509237"/>
    <lineage>
        <taxon>Bacteria</taxon>
        <taxon>Pseudomonadati</taxon>
        <taxon>Pseudomonadota</taxon>
        <taxon>Alphaproteobacteria</taxon>
        <taxon>Acetobacterales</taxon>
        <taxon>Acetobacteraceae</taxon>
        <taxon>Plastoroseomonas</taxon>
    </lineage>
</organism>